<organism evidence="1">
    <name type="scientific">marine sediment metagenome</name>
    <dbReference type="NCBI Taxonomy" id="412755"/>
    <lineage>
        <taxon>unclassified sequences</taxon>
        <taxon>metagenomes</taxon>
        <taxon>ecological metagenomes</taxon>
    </lineage>
</organism>
<name>A0A0F9N029_9ZZZZ</name>
<gene>
    <name evidence="1" type="ORF">LCGC14_1090570</name>
</gene>
<comment type="caution">
    <text evidence="1">The sequence shown here is derived from an EMBL/GenBank/DDBJ whole genome shotgun (WGS) entry which is preliminary data.</text>
</comment>
<reference evidence="1" key="1">
    <citation type="journal article" date="2015" name="Nature">
        <title>Complex archaea that bridge the gap between prokaryotes and eukaryotes.</title>
        <authorList>
            <person name="Spang A."/>
            <person name="Saw J.H."/>
            <person name="Jorgensen S.L."/>
            <person name="Zaremba-Niedzwiedzka K."/>
            <person name="Martijn J."/>
            <person name="Lind A.E."/>
            <person name="van Eijk R."/>
            <person name="Schleper C."/>
            <person name="Guy L."/>
            <person name="Ettema T.J."/>
        </authorList>
    </citation>
    <scope>NUCLEOTIDE SEQUENCE</scope>
</reference>
<sequence>MTTFDKTNEGRRVELIHTDDPYTKLHPRRSGSEKTTAYGYMVGLLLVLQDYHEKAKEKSGFLDKALIALKPLEEAQDINASNLYTKLEGMRSSYDIANLHNEHAQKRIASIMEALKKKEAVTGSKGTYEFCLVHKGMETQHSIKWDDGSSLMLLEGKDRFKFVDEEKANGT</sequence>
<dbReference type="EMBL" id="LAZR01004841">
    <property type="protein sequence ID" value="KKN05102.1"/>
    <property type="molecule type" value="Genomic_DNA"/>
</dbReference>
<accession>A0A0F9N029</accession>
<evidence type="ECO:0000313" key="1">
    <source>
        <dbReference type="EMBL" id="KKN05102.1"/>
    </source>
</evidence>
<protein>
    <submittedName>
        <fullName evidence="1">Uncharacterized protein</fullName>
    </submittedName>
</protein>
<dbReference type="AlphaFoldDB" id="A0A0F9N029"/>
<proteinExistence type="predicted"/>